<name>A0A1E3AAJ6_9FIRM</name>
<evidence type="ECO:0000256" key="7">
    <source>
        <dbReference type="SAM" id="Phobius"/>
    </source>
</evidence>
<dbReference type="EMBL" id="MCGH01000002">
    <property type="protein sequence ID" value="ODM05780.1"/>
    <property type="molecule type" value="Genomic_DNA"/>
</dbReference>
<comment type="subcellular location">
    <subcellularLocation>
        <location evidence="1">Cell membrane</location>
        <topology evidence="1">Multi-pass membrane protein</topology>
    </subcellularLocation>
</comment>
<evidence type="ECO:0000256" key="3">
    <source>
        <dbReference type="ARBA" id="ARBA00022475"/>
    </source>
</evidence>
<dbReference type="GO" id="GO:0015297">
    <property type="term" value="F:antiporter activity"/>
    <property type="evidence" value="ECO:0007669"/>
    <property type="project" value="InterPro"/>
</dbReference>
<evidence type="ECO:0000256" key="2">
    <source>
        <dbReference type="ARBA" id="ARBA00022448"/>
    </source>
</evidence>
<evidence type="ECO:0000256" key="6">
    <source>
        <dbReference type="ARBA" id="ARBA00023136"/>
    </source>
</evidence>
<feature type="transmembrane region" description="Helical" evidence="7">
    <location>
        <begin position="199"/>
        <end position="218"/>
    </location>
</feature>
<dbReference type="InterPro" id="IPR002528">
    <property type="entry name" value="MATE_fam"/>
</dbReference>
<keyword evidence="5 7" id="KW-1133">Transmembrane helix</keyword>
<feature type="transmembrane region" description="Helical" evidence="7">
    <location>
        <begin position="401"/>
        <end position="419"/>
    </location>
</feature>
<gene>
    <name evidence="8" type="ORF">BEI61_01669</name>
</gene>
<accession>A0A1E3AAJ6</accession>
<reference evidence="8 9" key="1">
    <citation type="submission" date="2016-07" db="EMBL/GenBank/DDBJ databases">
        <title>Characterization of isolates of Eisenbergiella tayi derived from blood cultures, using whole genome sequencing.</title>
        <authorList>
            <person name="Burdz T."/>
            <person name="Wiebe D."/>
            <person name="Huynh C."/>
            <person name="Bernard K."/>
        </authorList>
    </citation>
    <scope>NUCLEOTIDE SEQUENCE [LARGE SCALE GENOMIC DNA]</scope>
    <source>
        <strain evidence="8 9">NML 110608</strain>
    </source>
</reference>
<keyword evidence="6 7" id="KW-0472">Membrane</keyword>
<evidence type="ECO:0000313" key="9">
    <source>
        <dbReference type="Proteomes" id="UP000094067"/>
    </source>
</evidence>
<dbReference type="GO" id="GO:0005886">
    <property type="term" value="C:plasma membrane"/>
    <property type="evidence" value="ECO:0007669"/>
    <property type="project" value="UniProtKB-SubCell"/>
</dbReference>
<protein>
    <submittedName>
        <fullName evidence="8">Multidrug efflux pump VmrA</fullName>
    </submittedName>
</protein>
<dbReference type="Proteomes" id="UP000094067">
    <property type="component" value="Unassembled WGS sequence"/>
</dbReference>
<feature type="transmembrane region" description="Helical" evidence="7">
    <location>
        <begin position="173"/>
        <end position="193"/>
    </location>
</feature>
<evidence type="ECO:0000256" key="5">
    <source>
        <dbReference type="ARBA" id="ARBA00022989"/>
    </source>
</evidence>
<evidence type="ECO:0000313" key="8">
    <source>
        <dbReference type="EMBL" id="ODM05780.1"/>
    </source>
</evidence>
<keyword evidence="3" id="KW-1003">Cell membrane</keyword>
<feature type="transmembrane region" description="Helical" evidence="7">
    <location>
        <begin position="105"/>
        <end position="130"/>
    </location>
</feature>
<dbReference type="InterPro" id="IPR052031">
    <property type="entry name" value="Membrane_Transporter-Flippase"/>
</dbReference>
<evidence type="ECO:0000256" key="1">
    <source>
        <dbReference type="ARBA" id="ARBA00004651"/>
    </source>
</evidence>
<dbReference type="Pfam" id="PF01554">
    <property type="entry name" value="MatE"/>
    <property type="match status" value="2"/>
</dbReference>
<dbReference type="GO" id="GO:0042910">
    <property type="term" value="F:xenobiotic transmembrane transporter activity"/>
    <property type="evidence" value="ECO:0007669"/>
    <property type="project" value="InterPro"/>
</dbReference>
<comment type="caution">
    <text evidence="8">The sequence shown here is derived from an EMBL/GenBank/DDBJ whole genome shotgun (WGS) entry which is preliminary data.</text>
</comment>
<evidence type="ECO:0000256" key="4">
    <source>
        <dbReference type="ARBA" id="ARBA00022692"/>
    </source>
</evidence>
<organism evidence="8 9">
    <name type="scientific">Eisenbergiella tayi</name>
    <dbReference type="NCBI Taxonomy" id="1432052"/>
    <lineage>
        <taxon>Bacteria</taxon>
        <taxon>Bacillati</taxon>
        <taxon>Bacillota</taxon>
        <taxon>Clostridia</taxon>
        <taxon>Lachnospirales</taxon>
        <taxon>Lachnospiraceae</taxon>
        <taxon>Eisenbergiella</taxon>
    </lineage>
</organism>
<dbReference type="NCBIfam" id="TIGR00797">
    <property type="entry name" value="matE"/>
    <property type="match status" value="1"/>
</dbReference>
<keyword evidence="4 7" id="KW-0812">Transmembrane</keyword>
<dbReference type="PIRSF" id="PIRSF006603">
    <property type="entry name" value="DinF"/>
    <property type="match status" value="1"/>
</dbReference>
<keyword evidence="2" id="KW-0813">Transport</keyword>
<dbReference type="RefSeq" id="WP_069151944.1">
    <property type="nucleotide sequence ID" value="NZ_MCGH01000002.1"/>
</dbReference>
<dbReference type="InterPro" id="IPR048279">
    <property type="entry name" value="MdtK-like"/>
</dbReference>
<proteinExistence type="predicted"/>
<dbReference type="AlphaFoldDB" id="A0A1E3AAJ6"/>
<dbReference type="PATRIC" id="fig|1432052.4.peg.1865"/>
<feature type="transmembrane region" description="Helical" evidence="7">
    <location>
        <begin position="136"/>
        <end position="161"/>
    </location>
</feature>
<dbReference type="PANTHER" id="PTHR43549:SF2">
    <property type="entry name" value="MULTIDRUG RESISTANCE PROTEIN NORM-RELATED"/>
    <property type="match status" value="1"/>
</dbReference>
<feature type="transmembrane region" description="Helical" evidence="7">
    <location>
        <begin position="326"/>
        <end position="352"/>
    </location>
</feature>
<feature type="transmembrane region" description="Helical" evidence="7">
    <location>
        <begin position="431"/>
        <end position="451"/>
    </location>
</feature>
<feature type="transmembrane region" description="Helical" evidence="7">
    <location>
        <begin position="372"/>
        <end position="394"/>
    </location>
</feature>
<sequence>MKKNALEQEEAFRDYALQENLWKVLLRTGTPLAFYQALNTLYKMLDSLMASHINAEAVSAVAYLSQINITVSAIGMGLSMGSSLKISEAYGAGDYGLVKQRVSNLFAMVGILDILLLSCIPFTGFLLKAARTPEELIAIGSTYFNIELAGLAVAFFNNAYIAVERSRGNTKRIFRLNMIVIVLKLAFTAFFVYVLESGITMIAIASVISQAVLMVIGLKNISQKGSSFRFSMGNVCLYSKAVAPLLKISFPLIVEKAAFSAGKVIVNSMCSAYGSLTVGALGICNNITGIFSNAQSGYQEGCAAIISQNLGAGKPARALEAFKKIFVINLLFGSAGLIISLLSIDTLSYLYASSSHGLNAEFRDIIRNIFRYDALGTIVPWGIGASVMAFMYGLGKTRKILFINVCRLFLFRILLLWILQRFTSLGSESVGIVMMASNSLTAVLACILVIFDIRSFCRENHLTSGKCRISDE</sequence>
<dbReference type="PANTHER" id="PTHR43549">
    <property type="entry name" value="MULTIDRUG RESISTANCE PROTEIN YPNP-RELATED"/>
    <property type="match status" value="1"/>
</dbReference>